<protein>
    <submittedName>
        <fullName evidence="1 2">Uncharacterized protein</fullName>
    </submittedName>
</protein>
<dbReference type="Proteomes" id="UP000002051">
    <property type="component" value="Chromosome 8"/>
</dbReference>
<dbReference type="EnsemblPlants" id="KEH18091">
    <property type="protein sequence ID" value="KEH18091"/>
    <property type="gene ID" value="MTR_8g010720"/>
</dbReference>
<keyword evidence="3" id="KW-1185">Reference proteome</keyword>
<organism evidence="1 3">
    <name type="scientific">Medicago truncatula</name>
    <name type="common">Barrel medic</name>
    <name type="synonym">Medicago tribuloides</name>
    <dbReference type="NCBI Taxonomy" id="3880"/>
    <lineage>
        <taxon>Eukaryota</taxon>
        <taxon>Viridiplantae</taxon>
        <taxon>Streptophyta</taxon>
        <taxon>Embryophyta</taxon>
        <taxon>Tracheophyta</taxon>
        <taxon>Spermatophyta</taxon>
        <taxon>Magnoliopsida</taxon>
        <taxon>eudicotyledons</taxon>
        <taxon>Gunneridae</taxon>
        <taxon>Pentapetalae</taxon>
        <taxon>rosids</taxon>
        <taxon>fabids</taxon>
        <taxon>Fabales</taxon>
        <taxon>Fabaceae</taxon>
        <taxon>Papilionoideae</taxon>
        <taxon>50 kb inversion clade</taxon>
        <taxon>NPAAA clade</taxon>
        <taxon>Hologalegina</taxon>
        <taxon>IRL clade</taxon>
        <taxon>Trifolieae</taxon>
        <taxon>Medicago</taxon>
    </lineage>
</organism>
<gene>
    <name evidence="1" type="ordered locus">MTR_8g010720</name>
</gene>
<evidence type="ECO:0000313" key="3">
    <source>
        <dbReference type="Proteomes" id="UP000002051"/>
    </source>
</evidence>
<reference evidence="1 3" key="1">
    <citation type="journal article" date="2011" name="Nature">
        <title>The Medicago genome provides insight into the evolution of rhizobial symbioses.</title>
        <authorList>
            <person name="Young N.D."/>
            <person name="Debelle F."/>
            <person name="Oldroyd G.E."/>
            <person name="Geurts R."/>
            <person name="Cannon S.B."/>
            <person name="Udvardi M.K."/>
            <person name="Benedito V.A."/>
            <person name="Mayer K.F."/>
            <person name="Gouzy J."/>
            <person name="Schoof H."/>
            <person name="Van de Peer Y."/>
            <person name="Proost S."/>
            <person name="Cook D.R."/>
            <person name="Meyers B.C."/>
            <person name="Spannagl M."/>
            <person name="Cheung F."/>
            <person name="De Mita S."/>
            <person name="Krishnakumar V."/>
            <person name="Gundlach H."/>
            <person name="Zhou S."/>
            <person name="Mudge J."/>
            <person name="Bharti A.K."/>
            <person name="Murray J.D."/>
            <person name="Naoumkina M.A."/>
            <person name="Rosen B."/>
            <person name="Silverstein K.A."/>
            <person name="Tang H."/>
            <person name="Rombauts S."/>
            <person name="Zhao P.X."/>
            <person name="Zhou P."/>
            <person name="Barbe V."/>
            <person name="Bardou P."/>
            <person name="Bechner M."/>
            <person name="Bellec A."/>
            <person name="Berger A."/>
            <person name="Berges H."/>
            <person name="Bidwell S."/>
            <person name="Bisseling T."/>
            <person name="Choisne N."/>
            <person name="Couloux A."/>
            <person name="Denny R."/>
            <person name="Deshpande S."/>
            <person name="Dai X."/>
            <person name="Doyle J.J."/>
            <person name="Dudez A.M."/>
            <person name="Farmer A.D."/>
            <person name="Fouteau S."/>
            <person name="Franken C."/>
            <person name="Gibelin C."/>
            <person name="Gish J."/>
            <person name="Goldstein S."/>
            <person name="Gonzalez A.J."/>
            <person name="Green P.J."/>
            <person name="Hallab A."/>
            <person name="Hartog M."/>
            <person name="Hua A."/>
            <person name="Humphray S.J."/>
            <person name="Jeong D.H."/>
            <person name="Jing Y."/>
            <person name="Jocker A."/>
            <person name="Kenton S.M."/>
            <person name="Kim D.J."/>
            <person name="Klee K."/>
            <person name="Lai H."/>
            <person name="Lang C."/>
            <person name="Lin S."/>
            <person name="Macmil S.L."/>
            <person name="Magdelenat G."/>
            <person name="Matthews L."/>
            <person name="McCorrison J."/>
            <person name="Monaghan E.L."/>
            <person name="Mun J.H."/>
            <person name="Najar F.Z."/>
            <person name="Nicholson C."/>
            <person name="Noirot C."/>
            <person name="O'Bleness M."/>
            <person name="Paule C.R."/>
            <person name="Poulain J."/>
            <person name="Prion F."/>
            <person name="Qin B."/>
            <person name="Qu C."/>
            <person name="Retzel E.F."/>
            <person name="Riddle C."/>
            <person name="Sallet E."/>
            <person name="Samain S."/>
            <person name="Samson N."/>
            <person name="Sanders I."/>
            <person name="Saurat O."/>
            <person name="Scarpelli C."/>
            <person name="Schiex T."/>
            <person name="Segurens B."/>
            <person name="Severin A.J."/>
            <person name="Sherrier D.J."/>
            <person name="Shi R."/>
            <person name="Sims S."/>
            <person name="Singer S.R."/>
            <person name="Sinharoy S."/>
            <person name="Sterck L."/>
            <person name="Viollet A."/>
            <person name="Wang B.B."/>
            <person name="Wang K."/>
            <person name="Wang M."/>
            <person name="Wang X."/>
            <person name="Warfsmann J."/>
            <person name="Weissenbach J."/>
            <person name="White D.D."/>
            <person name="White J.D."/>
            <person name="Wiley G.B."/>
            <person name="Wincker P."/>
            <person name="Xing Y."/>
            <person name="Yang L."/>
            <person name="Yao Z."/>
            <person name="Ying F."/>
            <person name="Zhai J."/>
            <person name="Zhou L."/>
            <person name="Zuber A."/>
            <person name="Denarie J."/>
            <person name="Dixon R.A."/>
            <person name="May G.D."/>
            <person name="Schwartz D.C."/>
            <person name="Rogers J."/>
            <person name="Quetier F."/>
            <person name="Town C.D."/>
            <person name="Roe B.A."/>
        </authorList>
    </citation>
    <scope>NUCLEOTIDE SEQUENCE [LARGE SCALE GENOMIC DNA]</scope>
    <source>
        <strain evidence="1">A17</strain>
        <strain evidence="2 3">cv. Jemalong A17</strain>
    </source>
</reference>
<dbReference type="GO" id="GO:0009395">
    <property type="term" value="P:phospholipid catabolic process"/>
    <property type="evidence" value="ECO:0000318"/>
    <property type="project" value="GO_Central"/>
</dbReference>
<name>G7ZVU0_MEDTR</name>
<reference evidence="1 3" key="2">
    <citation type="journal article" date="2014" name="BMC Genomics">
        <title>An improved genome release (version Mt4.0) for the model legume Medicago truncatula.</title>
        <authorList>
            <person name="Tang H."/>
            <person name="Krishnakumar V."/>
            <person name="Bidwell S."/>
            <person name="Rosen B."/>
            <person name="Chan A."/>
            <person name="Zhou S."/>
            <person name="Gentzbittel L."/>
            <person name="Childs K.L."/>
            <person name="Yandell M."/>
            <person name="Gundlach H."/>
            <person name="Mayer K.F."/>
            <person name="Schwartz D.C."/>
            <person name="Town C.D."/>
        </authorList>
    </citation>
    <scope>GENOME REANNOTATION</scope>
    <source>
        <strain evidence="1">A17</strain>
        <strain evidence="2 3">cv. Jemalong A17</strain>
    </source>
</reference>
<dbReference type="EMBL" id="CM001224">
    <property type="protein sequence ID" value="KEH18091.1"/>
    <property type="molecule type" value="Genomic_DNA"/>
</dbReference>
<dbReference type="AlphaFoldDB" id="G7ZVU0"/>
<dbReference type="STRING" id="3880.G7ZVU0"/>
<dbReference type="HOGENOM" id="CLU_1317180_0_0_1"/>
<accession>G7ZVU0</accession>
<sequence>MEPNRATIWQTLQPGYDFNEAIVLRFTASEYDFGVSENIPIKGNLFSEPRVRNFGERNRLLEQEIWREGGRPSKLISEIRAKDGTYAVNCVLMFLESLGKLTYIDKFHEYGLTFKKHYEEGKLPNYVVIEQRFFDLLSKTKKHKLLPIYHTFSWLDEMMNQNKNNTNETSMDYIFVRYIEEFTSNIYRWIQIIMLPCVSFASLSYSRAL</sequence>
<dbReference type="PaxDb" id="3880-AES83328"/>
<reference evidence="2" key="3">
    <citation type="submission" date="2015-04" db="UniProtKB">
        <authorList>
            <consortium name="EnsemblPlants"/>
        </authorList>
    </citation>
    <scope>IDENTIFICATION</scope>
    <source>
        <strain evidence="2">cv. Jemalong A17</strain>
    </source>
</reference>
<evidence type="ECO:0000313" key="2">
    <source>
        <dbReference type="EnsemblPlants" id="KEH18091"/>
    </source>
</evidence>
<proteinExistence type="predicted"/>
<evidence type="ECO:0000313" key="1">
    <source>
        <dbReference type="EMBL" id="KEH18091.1"/>
    </source>
</evidence>